<gene>
    <name evidence="2" type="primary">DYNC2I1</name>
    <name evidence="2" type="synonym">dync2i1</name>
</gene>
<protein>
    <submittedName>
        <fullName evidence="2">Dynein 2 intermediate chain 1</fullName>
    </submittedName>
</protein>
<dbReference type="InterPro" id="IPR036322">
    <property type="entry name" value="WD40_repeat_dom_sf"/>
</dbReference>
<dbReference type="PANTHER" id="PTHR16022:SF0">
    <property type="entry name" value="CYTOPLASMIC DYNEIN 2 INTERMEDIATE CHAIN 1"/>
    <property type="match status" value="1"/>
</dbReference>
<feature type="compositionally biased region" description="Basic and acidic residues" evidence="1">
    <location>
        <begin position="1"/>
        <end position="19"/>
    </location>
</feature>
<dbReference type="InterPro" id="IPR042505">
    <property type="entry name" value="DYNC2I1"/>
</dbReference>
<feature type="compositionally biased region" description="Basic and acidic residues" evidence="1">
    <location>
        <begin position="429"/>
        <end position="460"/>
    </location>
</feature>
<feature type="compositionally biased region" description="Basic and acidic residues" evidence="1">
    <location>
        <begin position="326"/>
        <end position="341"/>
    </location>
</feature>
<dbReference type="InterPro" id="IPR015943">
    <property type="entry name" value="WD40/YVTN_repeat-like_dom_sf"/>
</dbReference>
<dbReference type="OrthoDB" id="2162425at2759"/>
<feature type="compositionally biased region" description="Basic and acidic residues" evidence="1">
    <location>
        <begin position="26"/>
        <end position="274"/>
    </location>
</feature>
<dbReference type="AlphaFoldDB" id="A0A673XSB6"/>
<reference evidence="2" key="2">
    <citation type="submission" date="2025-09" db="UniProtKB">
        <authorList>
            <consortium name="Ensembl"/>
        </authorList>
    </citation>
    <scope>IDENTIFICATION</scope>
</reference>
<evidence type="ECO:0000313" key="2">
    <source>
        <dbReference type="Ensembl" id="ENSSTUP00000023752.1"/>
    </source>
</evidence>
<feature type="region of interest" description="Disordered" evidence="1">
    <location>
        <begin position="1"/>
        <end position="500"/>
    </location>
</feature>
<dbReference type="PANTHER" id="PTHR16022">
    <property type="entry name" value="WD REPEAT DOMAIN 60"/>
    <property type="match status" value="1"/>
</dbReference>
<dbReference type="InParanoid" id="A0A673XSB6"/>
<proteinExistence type="predicted"/>
<evidence type="ECO:0000256" key="1">
    <source>
        <dbReference type="SAM" id="MobiDB-lite"/>
    </source>
</evidence>
<dbReference type="GO" id="GO:0042073">
    <property type="term" value="P:intraciliary transport"/>
    <property type="evidence" value="ECO:0007669"/>
    <property type="project" value="InterPro"/>
</dbReference>
<reference evidence="2" key="1">
    <citation type="submission" date="2025-08" db="UniProtKB">
        <authorList>
            <consortium name="Ensembl"/>
        </authorList>
    </citation>
    <scope>IDENTIFICATION</scope>
</reference>
<organism evidence="2 3">
    <name type="scientific">Salmo trutta</name>
    <name type="common">Brown trout</name>
    <dbReference type="NCBI Taxonomy" id="8032"/>
    <lineage>
        <taxon>Eukaryota</taxon>
        <taxon>Metazoa</taxon>
        <taxon>Chordata</taxon>
        <taxon>Craniata</taxon>
        <taxon>Vertebrata</taxon>
        <taxon>Euteleostomi</taxon>
        <taxon>Actinopterygii</taxon>
        <taxon>Neopterygii</taxon>
        <taxon>Teleostei</taxon>
        <taxon>Protacanthopterygii</taxon>
        <taxon>Salmoniformes</taxon>
        <taxon>Salmonidae</taxon>
        <taxon>Salmoninae</taxon>
        <taxon>Salmo</taxon>
    </lineage>
</organism>
<dbReference type="GO" id="GO:0045504">
    <property type="term" value="F:dynein heavy chain binding"/>
    <property type="evidence" value="ECO:0007669"/>
    <property type="project" value="InterPro"/>
</dbReference>
<dbReference type="GO" id="GO:0005929">
    <property type="term" value="C:cilium"/>
    <property type="evidence" value="ECO:0007669"/>
    <property type="project" value="GOC"/>
</dbReference>
<dbReference type="FunFam" id="2.130.10.10:FF:000585">
    <property type="entry name" value="WD repeat domain 60"/>
    <property type="match status" value="1"/>
</dbReference>
<dbReference type="GeneTree" id="ENSGT00390000013743"/>
<accession>A0A673XSB6</accession>
<name>A0A673XSB6_SALTR</name>
<feature type="compositionally biased region" description="Basic and acidic residues" evidence="1">
    <location>
        <begin position="352"/>
        <end position="369"/>
    </location>
</feature>
<dbReference type="SMART" id="SM00320">
    <property type="entry name" value="WD40"/>
    <property type="match status" value="3"/>
</dbReference>
<sequence length="1093" mass="126380">MPTDKKITKEDTWKSDDLRRHIRGGGHNEDSSSSRRRDDERRHRTGESVERRHRDPEREARREREKNRERDGTRERTKPRDTDKDRHQDRRKDGSRDRMGEKERDKERSREQDKVIKGTENVKYRNGDRDSRDKIHDREEKKNRDRERVKAREGDTERTRERERDELRKSDRDKEKEKNKESETAERDSERRSDRDRKRNEERAEGGRDRDREHDREKRDRHKEREYVKESERYKDRSQKDKERKERYTDKEHSGQKEEREYREQHRKEKEERERRHKERAQHDTGESRRHGGESREVERERVHWERKGPDGEREGKRDKHRERRHREEAGPEMDPTERTGTKKSSSSSSDLRVHKDKTEPVKTKEVVMRSESAWRSSQKLLSDTEEPVEIAEAPAKDHGYDEAQDYEEDFEDYEEDFEDADDSEGEDEKQTLSHEAKEEREEISSQRREEIEAIQRAMDEENERVGSAQPRLSTEEDDRPKRSRDSETPQSKVSQHGRFMDFVAAKHREVSKKVASKQKKRSTELLRLIDLDYSITFSLLDLPPVNEYDMYIKNFGTTNTKQAYVQCNEDNTDRDIQTEEIEMSEKWTQHPAERNVGCGGPKLSHEASDESVTKLSIDSQRLATFLRSASQVVAVLLEEDRAEKQSLKKLRTQADTLSFSDGCLQLNTKLPFLYGRQISLVQFSQVQRQTMLSVHSPSAKPSAVRLDSKTIICIWNIWEPSRPQKILVYESEVHCCCFSPGKATLVFAGTSVGSVVLWDLREHASAHYTLRIGENDWTLRHPTFSTDAVLAASGHMSSVSSVEAVPATVAEGLRPELPLLASDEESSGLSFQLASLDGNGVLNLWVVLELPKANDAGSHTDLGLRPGGKVKLLHSSTVLTASERSSTRDAKKTTLLQTLLLKFLPSDSNHFFIGTNMGLVNHVTSHGLKAPPKFYRPQVVGFRLVDVTSIDFSPFGEPIFLVGCGDGSVRLHTVLSEQPLMEWASSTAGQPVVSVQWAQTRPTVFCVLDAASYLHIWDLLEKDFEPVITEKIDADRVTAMAVFGDPAKQNTYSGISLATQSGKIEMQYFSKRFTVPESADLEKLQIMMQEAF</sequence>
<dbReference type="SUPFAM" id="SSF50978">
    <property type="entry name" value="WD40 repeat-like"/>
    <property type="match status" value="1"/>
</dbReference>
<dbReference type="InterPro" id="IPR001680">
    <property type="entry name" value="WD40_rpt"/>
</dbReference>
<feature type="compositionally biased region" description="Acidic residues" evidence="1">
    <location>
        <begin position="403"/>
        <end position="428"/>
    </location>
</feature>
<feature type="compositionally biased region" description="Basic and acidic residues" evidence="1">
    <location>
        <begin position="281"/>
        <end position="318"/>
    </location>
</feature>
<dbReference type="GO" id="GO:0045503">
    <property type="term" value="F:dynein light chain binding"/>
    <property type="evidence" value="ECO:0007669"/>
    <property type="project" value="InterPro"/>
</dbReference>
<dbReference type="Gene3D" id="2.130.10.10">
    <property type="entry name" value="YVTN repeat-like/Quinoprotein amine dehydrogenase"/>
    <property type="match status" value="2"/>
</dbReference>
<keyword evidence="3" id="KW-1185">Reference proteome</keyword>
<feature type="compositionally biased region" description="Basic and acidic residues" evidence="1">
    <location>
        <begin position="479"/>
        <end position="488"/>
    </location>
</feature>
<dbReference type="Ensembl" id="ENSSTUT00000024917.1">
    <property type="protein sequence ID" value="ENSSTUP00000023752.1"/>
    <property type="gene ID" value="ENSSTUG00000010377.1"/>
</dbReference>
<dbReference type="Proteomes" id="UP000472277">
    <property type="component" value="Chromosome 6"/>
</dbReference>
<dbReference type="GO" id="GO:0005868">
    <property type="term" value="C:cytoplasmic dynein complex"/>
    <property type="evidence" value="ECO:0007669"/>
    <property type="project" value="InterPro"/>
</dbReference>
<evidence type="ECO:0000313" key="3">
    <source>
        <dbReference type="Proteomes" id="UP000472277"/>
    </source>
</evidence>
<dbReference type="OMA" id="ILNMWVV"/>